<evidence type="ECO:0000313" key="2">
    <source>
        <dbReference type="EMBL" id="VAV91100.1"/>
    </source>
</evidence>
<dbReference type="Gene3D" id="3.90.1530.30">
    <property type="match status" value="1"/>
</dbReference>
<dbReference type="EMBL" id="UOEG01000070">
    <property type="protein sequence ID" value="VAV91100.1"/>
    <property type="molecule type" value="Genomic_DNA"/>
</dbReference>
<protein>
    <recommendedName>
        <fullName evidence="1">ParB-like N-terminal domain-containing protein</fullName>
    </recommendedName>
</protein>
<gene>
    <name evidence="2" type="ORF">MNBD_ALPHA07-553</name>
</gene>
<sequence length="82" mass="9195">MLKKQTFPIAEIYVPAKRMKTLDPAKVEEIAESVLEEGQMTPIRLRAGKGRFVLLEGLHRLEALKALGEASIVGYLVQPRLH</sequence>
<dbReference type="Pfam" id="PF02195">
    <property type="entry name" value="ParB_N"/>
    <property type="match status" value="1"/>
</dbReference>
<reference evidence="2" key="1">
    <citation type="submission" date="2018-06" db="EMBL/GenBank/DDBJ databases">
        <authorList>
            <person name="Zhirakovskaya E."/>
        </authorList>
    </citation>
    <scope>NUCLEOTIDE SEQUENCE</scope>
</reference>
<organism evidence="2">
    <name type="scientific">hydrothermal vent metagenome</name>
    <dbReference type="NCBI Taxonomy" id="652676"/>
    <lineage>
        <taxon>unclassified sequences</taxon>
        <taxon>metagenomes</taxon>
        <taxon>ecological metagenomes</taxon>
    </lineage>
</organism>
<feature type="domain" description="ParB-like N-terminal" evidence="1">
    <location>
        <begin position="6"/>
        <end position="73"/>
    </location>
</feature>
<evidence type="ECO:0000259" key="1">
    <source>
        <dbReference type="Pfam" id="PF02195"/>
    </source>
</evidence>
<dbReference type="AlphaFoldDB" id="A0A3B0RDG3"/>
<name>A0A3B0RDG3_9ZZZZ</name>
<dbReference type="InterPro" id="IPR036086">
    <property type="entry name" value="ParB/Sulfiredoxin_sf"/>
</dbReference>
<accession>A0A3B0RDG3</accession>
<proteinExistence type="predicted"/>
<dbReference type="SUPFAM" id="SSF110849">
    <property type="entry name" value="ParB/Sulfiredoxin"/>
    <property type="match status" value="1"/>
</dbReference>
<dbReference type="InterPro" id="IPR003115">
    <property type="entry name" value="ParB_N"/>
</dbReference>